<dbReference type="GO" id="GO:0003824">
    <property type="term" value="F:catalytic activity"/>
    <property type="evidence" value="ECO:0007669"/>
    <property type="project" value="InterPro"/>
</dbReference>
<comment type="subcellular location">
    <subcellularLocation>
        <location evidence="1">Membrane</location>
        <topology evidence="1">Multi-pass membrane protein</topology>
    </subcellularLocation>
</comment>
<feature type="compositionally biased region" description="Basic and acidic residues" evidence="9">
    <location>
        <begin position="475"/>
        <end position="487"/>
    </location>
</feature>
<keyword evidence="7 10" id="KW-0472">Membrane</keyword>
<gene>
    <name evidence="11" type="ORF">AWC38_SpisGene2046</name>
</gene>
<dbReference type="Pfam" id="PF14798">
    <property type="entry name" value="Ca_hom_mod"/>
    <property type="match status" value="1"/>
</dbReference>
<comment type="similarity">
    <text evidence="2">Belongs to the CALHM family.</text>
</comment>
<evidence type="ECO:0000256" key="7">
    <source>
        <dbReference type="ARBA" id="ARBA00023136"/>
    </source>
</evidence>
<evidence type="ECO:0000313" key="12">
    <source>
        <dbReference type="Proteomes" id="UP000225706"/>
    </source>
</evidence>
<dbReference type="SUPFAM" id="SSF53167">
    <property type="entry name" value="Purine and uridine phosphorylases"/>
    <property type="match status" value="1"/>
</dbReference>
<dbReference type="Gene3D" id="3.40.50.1580">
    <property type="entry name" value="Nucleoside phosphorylase domain"/>
    <property type="match status" value="1"/>
</dbReference>
<accession>A0A2B4SX44</accession>
<dbReference type="EMBL" id="LSMT01000015">
    <property type="protein sequence ID" value="PFX33098.1"/>
    <property type="molecule type" value="Genomic_DNA"/>
</dbReference>
<evidence type="ECO:0000256" key="10">
    <source>
        <dbReference type="SAM" id="Phobius"/>
    </source>
</evidence>
<protein>
    <recommendedName>
        <fullName evidence="13">5'-methylthioadenosine/S-adenosylhomocysteine nucleosidase</fullName>
    </recommendedName>
</protein>
<evidence type="ECO:0000256" key="9">
    <source>
        <dbReference type="SAM" id="MobiDB-lite"/>
    </source>
</evidence>
<comment type="caution">
    <text evidence="11">The sequence shown here is derived from an EMBL/GenBank/DDBJ whole genome shotgun (WGS) entry which is preliminary data.</text>
</comment>
<evidence type="ECO:0000256" key="5">
    <source>
        <dbReference type="ARBA" id="ARBA00022989"/>
    </source>
</evidence>
<dbReference type="PANTHER" id="PTHR32261:SF1">
    <property type="entry name" value="CALCIUM HOMEOSTASIS MODULATOR PROTEIN"/>
    <property type="match status" value="1"/>
</dbReference>
<dbReference type="InterPro" id="IPR029569">
    <property type="entry name" value="CALHM"/>
</dbReference>
<evidence type="ECO:0000256" key="4">
    <source>
        <dbReference type="ARBA" id="ARBA00022692"/>
    </source>
</evidence>
<evidence type="ECO:0000256" key="8">
    <source>
        <dbReference type="ARBA" id="ARBA00023303"/>
    </source>
</evidence>
<dbReference type="GO" id="GO:0009116">
    <property type="term" value="P:nucleoside metabolic process"/>
    <property type="evidence" value="ECO:0007669"/>
    <property type="project" value="InterPro"/>
</dbReference>
<keyword evidence="12" id="KW-1185">Reference proteome</keyword>
<reference evidence="12" key="1">
    <citation type="journal article" date="2017" name="bioRxiv">
        <title>Comparative analysis of the genomes of Stylophora pistillata and Acropora digitifera provides evidence for extensive differences between species of corals.</title>
        <authorList>
            <person name="Voolstra C.R."/>
            <person name="Li Y."/>
            <person name="Liew Y.J."/>
            <person name="Baumgarten S."/>
            <person name="Zoccola D."/>
            <person name="Flot J.-F."/>
            <person name="Tambutte S."/>
            <person name="Allemand D."/>
            <person name="Aranda M."/>
        </authorList>
    </citation>
    <scope>NUCLEOTIDE SEQUENCE [LARGE SCALE GENOMIC DNA]</scope>
</reference>
<keyword evidence="3" id="KW-0813">Transport</keyword>
<feature type="transmembrane region" description="Helical" evidence="10">
    <location>
        <begin position="348"/>
        <end position="370"/>
    </location>
</feature>
<dbReference type="PANTHER" id="PTHR32261">
    <property type="entry name" value="CALCIUM HOMEOSTASIS MODULATOR PROTEIN"/>
    <property type="match status" value="1"/>
</dbReference>
<keyword evidence="5 10" id="KW-1133">Transmembrane helix</keyword>
<evidence type="ECO:0000256" key="1">
    <source>
        <dbReference type="ARBA" id="ARBA00004141"/>
    </source>
</evidence>
<keyword evidence="8" id="KW-0407">Ion channel</keyword>
<sequence>MNLGSGNETLLVSGENRSAQNSKASPPKLSVALPLMSDLPDTCSDWSKYVKLPVDILLLTVEDCEFLSCFAYLKEPFKSYHKSIGYAYFGCMGDDQGKKMKIALMRSSFNPWGSFSVTKDAILLLRPKAIISVGACIGLNSREAKLGDVVVSAKLITAAHKTPISRDMSNLIKHVADGWKAPLQNADEYNAKVHCDGVVLSISEANKDMIGQHPEAIAVEIEDAAITAYTTALKTSITDQTEFQPKLLASHTISNAKTDEIFTNLLIQHGRKGLTRNELHRQTKMAAREEGSGAKPPGIEPAQDIEALDLSVMSEHLKWTGGNVMNTHFAPGGKKGIISRFTNKSTTLTYAVVLLPVLVLELVVNSAAFHCPSKTHQMVGRCWLYLPALIIFLVSLLLVVDIRDVYKRCLVRDFCHFGFFCHHTFPTIVRSFVGASVWLWAAFWQEDYYVCSVAGQDPQEKGAPPSGDQIQRNSNGDDRGEGIHEDPGVSVAENQNETEEDRETKVSFYPDGILEKRAERKVREMFLRLKEADPDWKYHDANEHFAQLYPRAATGNPRHRWVAPNSSKQVSNSNSQTLPWFDLMHHVLTVQVLMTILLFACTTSLTMRSVDLYKANIAYRDQHGESSPVDINNYLLAGALGIRPGYTRPRVTPYMHTLVYHISFFVKMHGCFKKFTGQGVEKYNDEAKRVLFNKSNKWDAAKDILYTESRQWDLKHHERMKGQCSKRKLEYWNTEIGEIRKQKSACCVDSPDTIQDDDIPTPEVNLTNLSVKQLRELMKEKGLGQKGQSKLKNMELIGLIEKA</sequence>
<dbReference type="AlphaFoldDB" id="A0A2B4SX44"/>
<dbReference type="OrthoDB" id="10415144at2759"/>
<keyword evidence="4 10" id="KW-0812">Transmembrane</keyword>
<dbReference type="GO" id="GO:0005886">
    <property type="term" value="C:plasma membrane"/>
    <property type="evidence" value="ECO:0007669"/>
    <property type="project" value="TreeGrafter"/>
</dbReference>
<evidence type="ECO:0000313" key="11">
    <source>
        <dbReference type="EMBL" id="PFX33098.1"/>
    </source>
</evidence>
<dbReference type="InterPro" id="IPR035994">
    <property type="entry name" value="Nucleoside_phosphorylase_sf"/>
</dbReference>
<evidence type="ECO:0008006" key="13">
    <source>
        <dbReference type="Google" id="ProtNLM"/>
    </source>
</evidence>
<keyword evidence="6" id="KW-0406">Ion transport</keyword>
<evidence type="ECO:0000256" key="2">
    <source>
        <dbReference type="ARBA" id="ARBA00008497"/>
    </source>
</evidence>
<name>A0A2B4SX44_STYPI</name>
<feature type="transmembrane region" description="Helical" evidence="10">
    <location>
        <begin position="382"/>
        <end position="400"/>
    </location>
</feature>
<evidence type="ECO:0000256" key="6">
    <source>
        <dbReference type="ARBA" id="ARBA00023065"/>
    </source>
</evidence>
<dbReference type="GO" id="GO:1904669">
    <property type="term" value="P:ATP export"/>
    <property type="evidence" value="ECO:0007669"/>
    <property type="project" value="UniProtKB-ARBA"/>
</dbReference>
<dbReference type="GO" id="GO:0005261">
    <property type="term" value="F:monoatomic cation channel activity"/>
    <property type="evidence" value="ECO:0007669"/>
    <property type="project" value="TreeGrafter"/>
</dbReference>
<feature type="region of interest" description="Disordered" evidence="9">
    <location>
        <begin position="459"/>
        <end position="505"/>
    </location>
</feature>
<evidence type="ECO:0000256" key="3">
    <source>
        <dbReference type="ARBA" id="ARBA00022448"/>
    </source>
</evidence>
<proteinExistence type="inferred from homology"/>
<dbReference type="Proteomes" id="UP000225706">
    <property type="component" value="Unassembled WGS sequence"/>
</dbReference>
<organism evidence="11 12">
    <name type="scientific">Stylophora pistillata</name>
    <name type="common">Smooth cauliflower coral</name>
    <dbReference type="NCBI Taxonomy" id="50429"/>
    <lineage>
        <taxon>Eukaryota</taxon>
        <taxon>Metazoa</taxon>
        <taxon>Cnidaria</taxon>
        <taxon>Anthozoa</taxon>
        <taxon>Hexacorallia</taxon>
        <taxon>Scleractinia</taxon>
        <taxon>Astrocoeniina</taxon>
        <taxon>Pocilloporidae</taxon>
        <taxon>Stylophora</taxon>
    </lineage>
</organism>